<gene>
    <name evidence="2" type="ORF">F2P56_029086</name>
</gene>
<feature type="chain" id="PRO_5032715099" description="Secreted protein" evidence="1">
    <location>
        <begin position="18"/>
        <end position="123"/>
    </location>
</feature>
<evidence type="ECO:0000313" key="2">
    <source>
        <dbReference type="EMBL" id="KAF5448566.1"/>
    </source>
</evidence>
<evidence type="ECO:0000256" key="1">
    <source>
        <dbReference type="SAM" id="SignalP"/>
    </source>
</evidence>
<dbReference type="Proteomes" id="UP000619265">
    <property type="component" value="Unassembled WGS sequence"/>
</dbReference>
<dbReference type="AlphaFoldDB" id="A0A833TIC5"/>
<dbReference type="Gramene" id="Jr13_04900_p2">
    <property type="protein sequence ID" value="cds.Jr13_04900_p2"/>
    <property type="gene ID" value="Jr13_04900"/>
</dbReference>
<name>A0A833TIC5_JUGRE</name>
<feature type="signal peptide" evidence="1">
    <location>
        <begin position="1"/>
        <end position="17"/>
    </location>
</feature>
<proteinExistence type="predicted"/>
<sequence>MWKWGLSHGLLCSGWWGLELILCEKQEVVPPRAEKYCVFYSCCCFLTSDHFNGDAKRMKVLVKRNMEKETFGPYASSGVTCYFESKEENCARQERTSPLLPLESPTLVLLGEIICCARDGLHT</sequence>
<keyword evidence="1" id="KW-0732">Signal</keyword>
<reference evidence="2" key="1">
    <citation type="submission" date="2015-10" db="EMBL/GenBank/DDBJ databases">
        <authorList>
            <person name="Martinez-Garcia P.J."/>
            <person name="Crepeau M.W."/>
            <person name="Puiu D."/>
            <person name="Gonzalez-Ibeas D."/>
            <person name="Whalen J."/>
            <person name="Stevens K."/>
            <person name="Paul R."/>
            <person name="Butterfield T."/>
            <person name="Britton M."/>
            <person name="Reagan R."/>
            <person name="Chakraborty S."/>
            <person name="Walawage S.L."/>
            <person name="Vasquez-Gross H.A."/>
            <person name="Cardeno C."/>
            <person name="Famula R."/>
            <person name="Pratt K."/>
            <person name="Kuruganti S."/>
            <person name="Aradhya M.K."/>
            <person name="Leslie C.A."/>
            <person name="Dandekar A.M."/>
            <person name="Salzberg S.L."/>
            <person name="Wegrzyn J.L."/>
            <person name="Langley C.H."/>
            <person name="Neale D.B."/>
        </authorList>
    </citation>
    <scope>NUCLEOTIDE SEQUENCE</scope>
    <source>
        <tissue evidence="2">Leaves</tissue>
    </source>
</reference>
<protein>
    <recommendedName>
        <fullName evidence="4">Secreted protein</fullName>
    </recommendedName>
</protein>
<dbReference type="EMBL" id="LIHL02000013">
    <property type="protein sequence ID" value="KAF5448566.1"/>
    <property type="molecule type" value="Genomic_DNA"/>
</dbReference>
<accession>A0A833TIC5</accession>
<evidence type="ECO:0008006" key="4">
    <source>
        <dbReference type="Google" id="ProtNLM"/>
    </source>
</evidence>
<evidence type="ECO:0000313" key="3">
    <source>
        <dbReference type="Proteomes" id="UP000619265"/>
    </source>
</evidence>
<reference evidence="2" key="2">
    <citation type="submission" date="2020-03" db="EMBL/GenBank/DDBJ databases">
        <title>Walnut 2.0.</title>
        <authorList>
            <person name="Marrano A."/>
            <person name="Britton M."/>
            <person name="Zimin A.V."/>
            <person name="Zaini P.A."/>
            <person name="Workman R."/>
            <person name="Puiu D."/>
            <person name="Bianco L."/>
            <person name="Allen B.J."/>
            <person name="Troggio M."/>
            <person name="Leslie C.A."/>
            <person name="Timp W."/>
            <person name="Dendekar A."/>
            <person name="Salzberg S.L."/>
            <person name="Neale D.B."/>
        </authorList>
    </citation>
    <scope>NUCLEOTIDE SEQUENCE</scope>
    <source>
        <tissue evidence="2">Leaves</tissue>
    </source>
</reference>
<organism evidence="2 3">
    <name type="scientific">Juglans regia</name>
    <name type="common">English walnut</name>
    <dbReference type="NCBI Taxonomy" id="51240"/>
    <lineage>
        <taxon>Eukaryota</taxon>
        <taxon>Viridiplantae</taxon>
        <taxon>Streptophyta</taxon>
        <taxon>Embryophyta</taxon>
        <taxon>Tracheophyta</taxon>
        <taxon>Spermatophyta</taxon>
        <taxon>Magnoliopsida</taxon>
        <taxon>eudicotyledons</taxon>
        <taxon>Gunneridae</taxon>
        <taxon>Pentapetalae</taxon>
        <taxon>rosids</taxon>
        <taxon>fabids</taxon>
        <taxon>Fagales</taxon>
        <taxon>Juglandaceae</taxon>
        <taxon>Juglans</taxon>
    </lineage>
</organism>
<comment type="caution">
    <text evidence="2">The sequence shown here is derived from an EMBL/GenBank/DDBJ whole genome shotgun (WGS) entry which is preliminary data.</text>
</comment>